<proteinExistence type="predicted"/>
<keyword evidence="1" id="KW-1133">Transmembrane helix</keyword>
<dbReference type="EMBL" id="CP002455">
    <property type="protein sequence ID" value="ADX67884.1"/>
    <property type="molecule type" value="Genomic_DNA"/>
</dbReference>
<keyword evidence="1" id="KW-0472">Membrane</keyword>
<dbReference type="AlphaFoldDB" id="F0P2X2"/>
<dbReference type="OrthoDB" id="1444767at2"/>
<feature type="transmembrane region" description="Helical" evidence="1">
    <location>
        <begin position="6"/>
        <end position="27"/>
    </location>
</feature>
<evidence type="ECO:0000313" key="3">
    <source>
        <dbReference type="Proteomes" id="UP000008641"/>
    </source>
</evidence>
<dbReference type="RefSeq" id="WP_013598274.1">
    <property type="nucleotide sequence ID" value="NC_015144.1"/>
</dbReference>
<keyword evidence="1" id="KW-0812">Transmembrane</keyword>
<name>F0P2X2_WEEVC</name>
<reference evidence="3" key="2">
    <citation type="journal article" date="2011" name="Stand. Genomic Sci.">
        <title>Complete genome sequence of Weeksella virosa type strain (9751T).</title>
        <authorList>
            <person name="Lang E."/>
            <person name="Teshima H."/>
            <person name="Lucas S."/>
            <person name="Lapidus A."/>
            <person name="Hammon N."/>
            <person name="Deshpande S."/>
            <person name="Nolan M."/>
            <person name="Cheng J."/>
            <person name="Pitluck S."/>
            <person name="Liolios K."/>
            <person name="Pagani I."/>
            <person name="Mikhailova N."/>
            <person name="Ivanova N."/>
            <person name="Mavromatis K."/>
            <person name="Pati A."/>
            <person name="Tapia R."/>
            <person name="Han C."/>
            <person name="Goodwin L."/>
            <person name="Chen A."/>
            <person name="Palaniappan K."/>
            <person name="Land M."/>
            <person name="Hauser L."/>
            <person name="Chang Y."/>
            <person name="Jeffries C."/>
            <person name="Brambilla E."/>
            <person name="Kopitz M."/>
            <person name="Rohde M."/>
            <person name="Goker M."/>
            <person name="Tindall B."/>
            <person name="Detter J."/>
            <person name="Woyke T."/>
            <person name="Bristow J."/>
            <person name="Eisen J."/>
            <person name="Markowitz V."/>
            <person name="Hugenholtz P."/>
            <person name="Klenk H."/>
            <person name="Kyrpides N."/>
        </authorList>
    </citation>
    <scope>NUCLEOTIDE SEQUENCE [LARGE SCALE GENOMIC DNA]</scope>
    <source>
        <strain evidence="3">ATCC 43766 / DSM 16922 / JCM 21250 / NBRC 16016 / NCTC 11634 / CL345/78</strain>
    </source>
</reference>
<keyword evidence="3" id="KW-1185">Reference proteome</keyword>
<dbReference type="Proteomes" id="UP000008641">
    <property type="component" value="Chromosome"/>
</dbReference>
<evidence type="ECO:0000256" key="1">
    <source>
        <dbReference type="SAM" id="Phobius"/>
    </source>
</evidence>
<sequence>MLKRKIFYWFSVGFILVFILITVRYIVNHTRIFVNYEIEINPIVINWDRESDSMVRIKDPIYVRDEFFLIEYPNDNQYIKEDSILYKELFYGENKKGSLLNLSTPYTLWKSRYNDTIHVYKNKRHLKFVYDYYTASK</sequence>
<dbReference type="eggNOG" id="ENOG503484J">
    <property type="taxonomic scope" value="Bacteria"/>
</dbReference>
<evidence type="ECO:0000313" key="2">
    <source>
        <dbReference type="EMBL" id="ADX67884.1"/>
    </source>
</evidence>
<protein>
    <submittedName>
        <fullName evidence="2">Uncharacterized protein</fullName>
    </submittedName>
</protein>
<reference evidence="2 3" key="1">
    <citation type="journal article" date="2011" name="Stand. Genomic Sci.">
        <title>Complete genome sequence of Weeksella virosa type strain (9751).</title>
        <authorList>
            <person name="Lang E."/>
            <person name="Teshima H."/>
            <person name="Lucas S."/>
            <person name="Lapidus A."/>
            <person name="Hammon N."/>
            <person name="Deshpande S."/>
            <person name="Nolan M."/>
            <person name="Cheng J.F."/>
            <person name="Pitluck S."/>
            <person name="Liolios K."/>
            <person name="Pagani I."/>
            <person name="Mikhailova N."/>
            <person name="Ivanova N."/>
            <person name="Mavromatis K."/>
            <person name="Pati A."/>
            <person name="Tapia R."/>
            <person name="Han C."/>
            <person name="Goodwin L."/>
            <person name="Chen A."/>
            <person name="Palaniappan K."/>
            <person name="Land M."/>
            <person name="Hauser L."/>
            <person name="Chang Y.J."/>
            <person name="Jeffries C.D."/>
            <person name="Brambilla E.M."/>
            <person name="Kopitz M."/>
            <person name="Rohde M."/>
            <person name="Goker M."/>
            <person name="Tindall B.J."/>
            <person name="Detter J.C."/>
            <person name="Woyke T."/>
            <person name="Bristow J."/>
            <person name="Eisen J.A."/>
            <person name="Markowitz V."/>
            <person name="Hugenholtz P."/>
            <person name="Klenk H.P."/>
            <person name="Kyrpides N.C."/>
        </authorList>
    </citation>
    <scope>NUCLEOTIDE SEQUENCE [LARGE SCALE GENOMIC DNA]</scope>
    <source>
        <strain evidence="3">ATCC 43766 / DSM 16922 / JCM 21250 / NBRC 16016 / NCTC 11634 / CL345/78</strain>
    </source>
</reference>
<accession>F0P2X2</accession>
<dbReference type="HOGENOM" id="CLU_1864342_0_0_10"/>
<dbReference type="KEGG" id="wvi:Weevi_1175"/>
<gene>
    <name evidence="2" type="ordered locus">Weevi_1175</name>
</gene>
<organism evidence="2 3">
    <name type="scientific">Weeksella virosa (strain ATCC 43766 / DSM 16922 / JCM 21250 / CCUG 30538 / CDC 9751 / IAM 14551 / NBRC 16016 / NCTC 11634 / CL345/78)</name>
    <dbReference type="NCBI Taxonomy" id="865938"/>
    <lineage>
        <taxon>Bacteria</taxon>
        <taxon>Pseudomonadati</taxon>
        <taxon>Bacteroidota</taxon>
        <taxon>Flavobacteriia</taxon>
        <taxon>Flavobacteriales</taxon>
        <taxon>Weeksellaceae</taxon>
        <taxon>Weeksella</taxon>
    </lineage>
</organism>